<keyword evidence="2" id="KW-1185">Reference proteome</keyword>
<accession>A0A1L6MWP6</accession>
<dbReference type="AlphaFoldDB" id="A0A1L6MWP6"/>
<proteinExistence type="predicted"/>
<protein>
    <submittedName>
        <fullName evidence="1">Uncharacterized protein</fullName>
    </submittedName>
</protein>
<organism evidence="1 2">
    <name type="scientific">Pajaroellobacter abortibovis</name>
    <dbReference type="NCBI Taxonomy" id="1882918"/>
    <lineage>
        <taxon>Bacteria</taxon>
        <taxon>Pseudomonadati</taxon>
        <taxon>Myxococcota</taxon>
        <taxon>Polyangia</taxon>
        <taxon>Polyangiales</taxon>
        <taxon>Polyangiaceae</taxon>
    </lineage>
</organism>
<evidence type="ECO:0000313" key="1">
    <source>
        <dbReference type="EMBL" id="APR99953.1"/>
    </source>
</evidence>
<dbReference type="EMBL" id="CP016908">
    <property type="protein sequence ID" value="APR99953.1"/>
    <property type="molecule type" value="Genomic_DNA"/>
</dbReference>
<name>A0A1L6MWP6_9BACT</name>
<dbReference type="KEGG" id="pabo:BCY86_04095"/>
<dbReference type="Proteomes" id="UP000185544">
    <property type="component" value="Chromosome"/>
</dbReference>
<dbReference type="RefSeq" id="WP_075276617.1">
    <property type="nucleotide sequence ID" value="NZ_CP016908.1"/>
</dbReference>
<sequence>MVKRINQGWDDDAIKAVGRMEFQKRPLGGTYHLTFRLGPEVRLGSIEQIQLLMWLTYWVKQQ</sequence>
<gene>
    <name evidence="1" type="ORF">BCY86_04095</name>
</gene>
<dbReference type="STRING" id="1882918.BCY86_04095"/>
<reference evidence="1 2" key="1">
    <citation type="submission" date="2016-08" db="EMBL/GenBank/DDBJ databases">
        <title>Identification and validation of antigenic proteins from Pajaroellobacter abortibovis using de-novo genome sequence assembly and reverse vaccinology.</title>
        <authorList>
            <person name="Welly B.T."/>
            <person name="Miller M.R."/>
            <person name="Stott J.L."/>
            <person name="Blanchard M.T."/>
            <person name="Islas-Trejo A.D."/>
            <person name="O'Rourke S.M."/>
            <person name="Young A.E."/>
            <person name="Medrano J.F."/>
            <person name="Van Eenennaam A.L."/>
        </authorList>
    </citation>
    <scope>NUCLEOTIDE SEQUENCE [LARGE SCALE GENOMIC DNA]</scope>
    <source>
        <strain evidence="1 2">BTF92-0548A/99-0131</strain>
    </source>
</reference>
<evidence type="ECO:0000313" key="2">
    <source>
        <dbReference type="Proteomes" id="UP000185544"/>
    </source>
</evidence>